<gene>
    <name evidence="1" type="ORF">PSON_ATCC_30995.1.T2710002</name>
</gene>
<organism evidence="1 2">
    <name type="scientific">Paramecium sonneborni</name>
    <dbReference type="NCBI Taxonomy" id="65129"/>
    <lineage>
        <taxon>Eukaryota</taxon>
        <taxon>Sar</taxon>
        <taxon>Alveolata</taxon>
        <taxon>Ciliophora</taxon>
        <taxon>Intramacronucleata</taxon>
        <taxon>Oligohymenophorea</taxon>
        <taxon>Peniculida</taxon>
        <taxon>Parameciidae</taxon>
        <taxon>Paramecium</taxon>
    </lineage>
</organism>
<comment type="caution">
    <text evidence="1">The sequence shown here is derived from an EMBL/GenBank/DDBJ whole genome shotgun (WGS) entry which is preliminary data.</text>
</comment>
<dbReference type="Proteomes" id="UP000692954">
    <property type="component" value="Unassembled WGS sequence"/>
</dbReference>
<protein>
    <submittedName>
        <fullName evidence="1">Uncharacterized protein</fullName>
    </submittedName>
</protein>
<dbReference type="AlphaFoldDB" id="A0A8S1RSQ8"/>
<evidence type="ECO:0000313" key="2">
    <source>
        <dbReference type="Proteomes" id="UP000692954"/>
    </source>
</evidence>
<reference evidence="1" key="1">
    <citation type="submission" date="2021-01" db="EMBL/GenBank/DDBJ databases">
        <authorList>
            <consortium name="Genoscope - CEA"/>
            <person name="William W."/>
        </authorList>
    </citation>
    <scope>NUCLEOTIDE SEQUENCE</scope>
</reference>
<dbReference type="EMBL" id="CAJJDN010000271">
    <property type="protein sequence ID" value="CAD8130242.1"/>
    <property type="molecule type" value="Genomic_DNA"/>
</dbReference>
<keyword evidence="2" id="KW-1185">Reference proteome</keyword>
<evidence type="ECO:0000313" key="1">
    <source>
        <dbReference type="EMBL" id="CAD8130242.1"/>
    </source>
</evidence>
<accession>A0A8S1RSQ8</accession>
<proteinExistence type="predicted"/>
<name>A0A8S1RSQ8_9CILI</name>
<sequence length="168" mass="19999">MEQILGYLVGNKVVKISYTRFNMIFENLFRIVYLQFLLTRCLEIPKNCVFGYVAYLIMKLAKNNNLDVFLMERDVQKFKNIDALIKIKKVKQCQLQKSEMNYQYFQQTIKCVKKIQMSALQLMNNMVVQSQRSHNVMRVYQNLKTVFGIIKINYVLKRCVKSAIFIRL</sequence>